<organism evidence="8 9">
    <name type="scientific">Robbsia betulipollinis</name>
    <dbReference type="NCBI Taxonomy" id="2981849"/>
    <lineage>
        <taxon>Bacteria</taxon>
        <taxon>Pseudomonadati</taxon>
        <taxon>Pseudomonadota</taxon>
        <taxon>Betaproteobacteria</taxon>
        <taxon>Burkholderiales</taxon>
        <taxon>Burkholderiaceae</taxon>
        <taxon>Robbsia</taxon>
    </lineage>
</organism>
<dbReference type="InterPro" id="IPR003507">
    <property type="entry name" value="S66_fam"/>
</dbReference>
<dbReference type="EMBL" id="JAPMXC010000002">
    <property type="protein sequence ID" value="MCY0388163.1"/>
    <property type="molecule type" value="Genomic_DNA"/>
</dbReference>
<dbReference type="InterPro" id="IPR027478">
    <property type="entry name" value="LdcA_N"/>
</dbReference>
<keyword evidence="4 8" id="KW-0378">Hydrolase</keyword>
<dbReference type="Gene3D" id="3.40.50.10740">
    <property type="entry name" value="Class I glutamine amidotransferase-like"/>
    <property type="match status" value="1"/>
</dbReference>
<reference evidence="8" key="1">
    <citation type="submission" date="2022-11" db="EMBL/GenBank/DDBJ databases">
        <title>Robbsia betulipollinis sp. nov., isolated from pollen of birch (Betula pendula).</title>
        <authorList>
            <person name="Shi H."/>
            <person name="Ambika Manirajan B."/>
            <person name="Ratering S."/>
            <person name="Geissler-Plaum R."/>
            <person name="Schnell S."/>
        </authorList>
    </citation>
    <scope>NUCLEOTIDE SEQUENCE</scope>
    <source>
        <strain evidence="8">Bb-Pol-6</strain>
    </source>
</reference>
<keyword evidence="3" id="KW-0645">Protease</keyword>
<evidence type="ECO:0000256" key="4">
    <source>
        <dbReference type="ARBA" id="ARBA00022801"/>
    </source>
</evidence>
<dbReference type="GO" id="GO:0106415">
    <property type="term" value="F:muramoyltetrapeptide carboxypeptidase activity"/>
    <property type="evidence" value="ECO:0007669"/>
    <property type="project" value="UniProtKB-EC"/>
</dbReference>
<dbReference type="RefSeq" id="WP_267848033.1">
    <property type="nucleotide sequence ID" value="NZ_JAPMXC010000002.1"/>
</dbReference>
<name>A0ABT3ZNN5_9BURK</name>
<dbReference type="NCBIfam" id="NF008424">
    <property type="entry name" value="PRK11253.1"/>
    <property type="match status" value="1"/>
</dbReference>
<comment type="caution">
    <text evidence="8">The sequence shown here is derived from an EMBL/GenBank/DDBJ whole genome shotgun (WGS) entry which is preliminary data.</text>
</comment>
<comment type="similarity">
    <text evidence="1">Belongs to the peptidase S66 family.</text>
</comment>
<dbReference type="PANTHER" id="PTHR30237:SF2">
    <property type="entry name" value="MUREIN TETRAPEPTIDE CARBOXYPEPTIDASE"/>
    <property type="match status" value="1"/>
</dbReference>
<dbReference type="Pfam" id="PF17676">
    <property type="entry name" value="Peptidase_S66C"/>
    <property type="match status" value="1"/>
</dbReference>
<sequence>MTTSYSHKPRHIRLVAPSGYPENPADVTRAVERLHAEGHHVDNLAATHRRFERFAGTDEERAADIDALADASVPLPDIVLAVRGGYGAMRLLHGLDYDGIERRCADKPPVIVGHSDFTAMQMALLTHARVITFGGPMLARNFGQVNLNRFTMAHFWAILQSSDYTVHGTQRDQPDLDVSGVLWGGNLAMLAALTGTPFMPSIDGGILFVEDVNEQPFRTERMLYQLYLAGILQRQQALVMGTFSGGAAAAYDNGFSLDSVAEQIGRVAGIPVVRGLQFGHVDEMLTLPVGAQARLRSGAAGFSLTMSGYPTLA</sequence>
<dbReference type="PANTHER" id="PTHR30237">
    <property type="entry name" value="MURAMOYLTETRAPEPTIDE CARBOXYPEPTIDASE"/>
    <property type="match status" value="1"/>
</dbReference>
<accession>A0ABT3ZNN5</accession>
<dbReference type="InterPro" id="IPR027461">
    <property type="entry name" value="Carboxypeptidase_A_C_sf"/>
</dbReference>
<gene>
    <name evidence="8" type="primary">ldcA</name>
    <name evidence="8" type="ORF">OVY01_13135</name>
</gene>
<evidence type="ECO:0000313" key="8">
    <source>
        <dbReference type="EMBL" id="MCY0388163.1"/>
    </source>
</evidence>
<proteinExistence type="inferred from homology"/>
<feature type="domain" description="LD-carboxypeptidase C-terminal" evidence="7">
    <location>
        <begin position="179"/>
        <end position="295"/>
    </location>
</feature>
<protein>
    <submittedName>
        <fullName evidence="8">Muramoyltetrapeptide carboxypeptidase</fullName>
        <ecNumber evidence="8">3.4.17.13</ecNumber>
    </submittedName>
</protein>
<keyword evidence="5" id="KW-0720">Serine protease</keyword>
<dbReference type="CDD" id="cd07025">
    <property type="entry name" value="Peptidase_S66"/>
    <property type="match status" value="1"/>
</dbReference>
<dbReference type="Proteomes" id="UP001082899">
    <property type="component" value="Unassembled WGS sequence"/>
</dbReference>
<evidence type="ECO:0000256" key="1">
    <source>
        <dbReference type="ARBA" id="ARBA00010233"/>
    </source>
</evidence>
<dbReference type="InterPro" id="IPR040921">
    <property type="entry name" value="Peptidase_S66C"/>
</dbReference>
<evidence type="ECO:0000313" key="9">
    <source>
        <dbReference type="Proteomes" id="UP001082899"/>
    </source>
</evidence>
<dbReference type="Gene3D" id="3.50.30.60">
    <property type="entry name" value="LD-carboxypeptidase A C-terminal domain-like"/>
    <property type="match status" value="1"/>
</dbReference>
<evidence type="ECO:0000256" key="5">
    <source>
        <dbReference type="ARBA" id="ARBA00022825"/>
    </source>
</evidence>
<evidence type="ECO:0000256" key="3">
    <source>
        <dbReference type="ARBA" id="ARBA00022670"/>
    </source>
</evidence>
<feature type="domain" description="LD-carboxypeptidase N-terminal" evidence="6">
    <location>
        <begin position="12"/>
        <end position="135"/>
    </location>
</feature>
<evidence type="ECO:0000259" key="6">
    <source>
        <dbReference type="Pfam" id="PF02016"/>
    </source>
</evidence>
<evidence type="ECO:0000256" key="2">
    <source>
        <dbReference type="ARBA" id="ARBA00022645"/>
    </source>
</evidence>
<dbReference type="SUPFAM" id="SSF141986">
    <property type="entry name" value="LD-carboxypeptidase A C-terminal domain-like"/>
    <property type="match status" value="1"/>
</dbReference>
<dbReference type="InterPro" id="IPR040449">
    <property type="entry name" value="Peptidase_S66_N"/>
</dbReference>
<keyword evidence="9" id="KW-1185">Reference proteome</keyword>
<keyword evidence="2 8" id="KW-0121">Carboxypeptidase</keyword>
<dbReference type="EC" id="3.4.17.13" evidence="8"/>
<dbReference type="PIRSF" id="PIRSF028757">
    <property type="entry name" value="LD-carboxypeptidase"/>
    <property type="match status" value="1"/>
</dbReference>
<evidence type="ECO:0000259" key="7">
    <source>
        <dbReference type="Pfam" id="PF17676"/>
    </source>
</evidence>
<dbReference type="Pfam" id="PF02016">
    <property type="entry name" value="Peptidase_S66"/>
    <property type="match status" value="1"/>
</dbReference>
<dbReference type="SUPFAM" id="SSF52317">
    <property type="entry name" value="Class I glutamine amidotransferase-like"/>
    <property type="match status" value="1"/>
</dbReference>
<dbReference type="InterPro" id="IPR029062">
    <property type="entry name" value="Class_I_gatase-like"/>
</dbReference>